<dbReference type="RefSeq" id="WP_203693430.1">
    <property type="nucleotide sequence ID" value="NZ_BAAALC010000005.1"/>
</dbReference>
<dbReference type="SUPFAM" id="SSF53590">
    <property type="entry name" value="Nucleoside hydrolase"/>
    <property type="match status" value="1"/>
</dbReference>
<dbReference type="Pfam" id="PF01156">
    <property type="entry name" value="IU_nuc_hydro"/>
    <property type="match status" value="1"/>
</dbReference>
<evidence type="ECO:0000256" key="2">
    <source>
        <dbReference type="ARBA" id="ARBA00023295"/>
    </source>
</evidence>
<dbReference type="Proteomes" id="UP000630887">
    <property type="component" value="Unassembled WGS sequence"/>
</dbReference>
<reference evidence="4 5" key="1">
    <citation type="submission" date="2021-01" db="EMBL/GenBank/DDBJ databases">
        <title>Whole genome shotgun sequence of Catellatospora coxensis NBRC 107359.</title>
        <authorList>
            <person name="Komaki H."/>
            <person name="Tamura T."/>
        </authorList>
    </citation>
    <scope>NUCLEOTIDE SEQUENCE [LARGE SCALE GENOMIC DNA]</scope>
    <source>
        <strain evidence="4 5">NBRC 107359</strain>
    </source>
</reference>
<organism evidence="4 5">
    <name type="scientific">Catellatospora coxensis</name>
    <dbReference type="NCBI Taxonomy" id="310354"/>
    <lineage>
        <taxon>Bacteria</taxon>
        <taxon>Bacillati</taxon>
        <taxon>Actinomycetota</taxon>
        <taxon>Actinomycetes</taxon>
        <taxon>Micromonosporales</taxon>
        <taxon>Micromonosporaceae</taxon>
        <taxon>Catellatospora</taxon>
    </lineage>
</organism>
<dbReference type="GO" id="GO:0005829">
    <property type="term" value="C:cytosol"/>
    <property type="evidence" value="ECO:0007669"/>
    <property type="project" value="TreeGrafter"/>
</dbReference>
<sequence>MARAVMIDCDPGIDDMMALLTICASPELDLRGVTSVGGNVGIELTTRNARAVLGLAGRGDVPVAAGAARSLVRRPAGEKDGAHGDGGLGGIVLPEPPGAVDARPAAEFLAATVAAASDPVTLFAVGPLTNVALFYALHPQVAARLERLVVMGGSIGAGNMTPAAEFNVWFDPEAAHRVLTDPGVSVPTTLVPLDVTRRTGLVDADLAVLAESGRIGALTARALGGYRHGLGAVTPVHDAVAVLALLHPELMTTRPARIHVDAGYGPSRGNTVVDLDPDAGDGPVVEVVVDADVRGVVGALLDRVTRLDQRV</sequence>
<keyword evidence="2" id="KW-0326">Glycosidase</keyword>
<protein>
    <submittedName>
        <fullName evidence="4">Purine nucleosidase</fullName>
    </submittedName>
</protein>
<feature type="domain" description="Inosine/uridine-preferring nucleoside hydrolase" evidence="3">
    <location>
        <begin position="5"/>
        <end position="295"/>
    </location>
</feature>
<dbReference type="PANTHER" id="PTHR12304:SF4">
    <property type="entry name" value="URIDINE NUCLEOSIDASE"/>
    <property type="match status" value="1"/>
</dbReference>
<gene>
    <name evidence="4" type="primary">rihA</name>
    <name evidence="4" type="ORF">Cco03nite_37860</name>
</gene>
<keyword evidence="1" id="KW-0378">Hydrolase</keyword>
<accession>A0A8J3L1W3</accession>
<dbReference type="EMBL" id="BONI01000030">
    <property type="protein sequence ID" value="GIG07086.1"/>
    <property type="molecule type" value="Genomic_DNA"/>
</dbReference>
<comment type="caution">
    <text evidence="4">The sequence shown here is derived from an EMBL/GenBank/DDBJ whole genome shotgun (WGS) entry which is preliminary data.</text>
</comment>
<evidence type="ECO:0000259" key="3">
    <source>
        <dbReference type="Pfam" id="PF01156"/>
    </source>
</evidence>
<keyword evidence="5" id="KW-1185">Reference proteome</keyword>
<evidence type="ECO:0000313" key="5">
    <source>
        <dbReference type="Proteomes" id="UP000630887"/>
    </source>
</evidence>
<dbReference type="InterPro" id="IPR036452">
    <property type="entry name" value="Ribo_hydro-like"/>
</dbReference>
<dbReference type="PANTHER" id="PTHR12304">
    <property type="entry name" value="INOSINE-URIDINE PREFERRING NUCLEOSIDE HYDROLASE"/>
    <property type="match status" value="1"/>
</dbReference>
<dbReference type="GO" id="GO:0006152">
    <property type="term" value="P:purine nucleoside catabolic process"/>
    <property type="evidence" value="ECO:0007669"/>
    <property type="project" value="TreeGrafter"/>
</dbReference>
<dbReference type="AlphaFoldDB" id="A0A8J3L1W3"/>
<dbReference type="InterPro" id="IPR023186">
    <property type="entry name" value="IUNH"/>
</dbReference>
<evidence type="ECO:0000313" key="4">
    <source>
        <dbReference type="EMBL" id="GIG07086.1"/>
    </source>
</evidence>
<evidence type="ECO:0000256" key="1">
    <source>
        <dbReference type="ARBA" id="ARBA00022801"/>
    </source>
</evidence>
<proteinExistence type="predicted"/>
<dbReference type="GO" id="GO:0008477">
    <property type="term" value="F:purine nucleosidase activity"/>
    <property type="evidence" value="ECO:0007669"/>
    <property type="project" value="TreeGrafter"/>
</dbReference>
<dbReference type="InterPro" id="IPR001910">
    <property type="entry name" value="Inosine/uridine_hydrolase_dom"/>
</dbReference>
<dbReference type="Gene3D" id="3.90.245.10">
    <property type="entry name" value="Ribonucleoside hydrolase-like"/>
    <property type="match status" value="1"/>
</dbReference>
<name>A0A8J3L1W3_9ACTN</name>